<dbReference type="GO" id="GO:0016301">
    <property type="term" value="F:kinase activity"/>
    <property type="evidence" value="ECO:0007669"/>
    <property type="project" value="UniProtKB-KW"/>
</dbReference>
<dbReference type="Pfam" id="PF02782">
    <property type="entry name" value="FGGY_C"/>
    <property type="match status" value="1"/>
</dbReference>
<keyword evidence="2 4" id="KW-0808">Transferase</keyword>
<evidence type="ECO:0000313" key="8">
    <source>
        <dbReference type="Proteomes" id="UP000033558"/>
    </source>
</evidence>
<dbReference type="InterPro" id="IPR000577">
    <property type="entry name" value="Carb_kinase_FGGY"/>
</dbReference>
<dbReference type="InterPro" id="IPR043129">
    <property type="entry name" value="ATPase_NBD"/>
</dbReference>
<dbReference type="InterPro" id="IPR018484">
    <property type="entry name" value="FGGY_N"/>
</dbReference>
<dbReference type="EMBL" id="JXJQ01000002">
    <property type="protein sequence ID" value="KJY63211.1"/>
    <property type="molecule type" value="Genomic_DNA"/>
</dbReference>
<name>A0A0F4M047_9LACO</name>
<dbReference type="AlphaFoldDB" id="A0A0F4M047"/>
<dbReference type="RefSeq" id="WP_046315275.1">
    <property type="nucleotide sequence ID" value="NZ_JBHSZT010000003.1"/>
</dbReference>
<dbReference type="CDD" id="cd07808">
    <property type="entry name" value="ASKHA_NBD_FGGY_EcXK-like"/>
    <property type="match status" value="1"/>
</dbReference>
<comment type="similarity">
    <text evidence="1 4">Belongs to the FGGY kinase family.</text>
</comment>
<comment type="caution">
    <text evidence="7">The sequence shown here is derived from an EMBL/GenBank/DDBJ whole genome shotgun (WGS) entry which is preliminary data.</text>
</comment>
<dbReference type="STRING" id="1218492.JG30_01190"/>
<evidence type="ECO:0000259" key="5">
    <source>
        <dbReference type="Pfam" id="PF00370"/>
    </source>
</evidence>
<dbReference type="SUPFAM" id="SSF53067">
    <property type="entry name" value="Actin-like ATPase domain"/>
    <property type="match status" value="2"/>
</dbReference>
<evidence type="ECO:0000256" key="1">
    <source>
        <dbReference type="ARBA" id="ARBA00009156"/>
    </source>
</evidence>
<organism evidence="7 8">
    <name type="scientific">Bombilactobacillus mellifer</name>
    <dbReference type="NCBI Taxonomy" id="1218492"/>
    <lineage>
        <taxon>Bacteria</taxon>
        <taxon>Bacillati</taxon>
        <taxon>Bacillota</taxon>
        <taxon>Bacilli</taxon>
        <taxon>Lactobacillales</taxon>
        <taxon>Lactobacillaceae</taxon>
        <taxon>Bombilactobacillus</taxon>
    </lineage>
</organism>
<feature type="domain" description="Carbohydrate kinase FGGY C-terminal" evidence="6">
    <location>
        <begin position="258"/>
        <end position="442"/>
    </location>
</feature>
<evidence type="ECO:0000259" key="6">
    <source>
        <dbReference type="Pfam" id="PF02782"/>
    </source>
</evidence>
<accession>A0A0F4M047</accession>
<dbReference type="Pfam" id="PF00370">
    <property type="entry name" value="FGGY_N"/>
    <property type="match status" value="1"/>
</dbReference>
<evidence type="ECO:0000256" key="3">
    <source>
        <dbReference type="ARBA" id="ARBA00022777"/>
    </source>
</evidence>
<dbReference type="Gene3D" id="3.30.420.40">
    <property type="match status" value="2"/>
</dbReference>
<dbReference type="OrthoDB" id="9805576at2"/>
<evidence type="ECO:0000256" key="4">
    <source>
        <dbReference type="RuleBase" id="RU003733"/>
    </source>
</evidence>
<dbReference type="PROSITE" id="PS00445">
    <property type="entry name" value="FGGY_KINASES_2"/>
    <property type="match status" value="1"/>
</dbReference>
<dbReference type="GO" id="GO:0005975">
    <property type="term" value="P:carbohydrate metabolic process"/>
    <property type="evidence" value="ECO:0007669"/>
    <property type="project" value="InterPro"/>
</dbReference>
<keyword evidence="3 4" id="KW-0418">Kinase</keyword>
<reference evidence="7 8" key="1">
    <citation type="submission" date="2015-01" db="EMBL/GenBank/DDBJ databases">
        <title>Comparative genomics of the lactic acid bacteria isolated from the honey bee gut.</title>
        <authorList>
            <person name="Ellegaard K.M."/>
            <person name="Tamarit D."/>
            <person name="Javelind E."/>
            <person name="Olofsson T."/>
            <person name="Andersson S.G."/>
            <person name="Vasquez A."/>
        </authorList>
    </citation>
    <scope>NUCLEOTIDE SEQUENCE [LARGE SCALE GENOMIC DNA]</scope>
    <source>
        <strain evidence="7 8">Bin4</strain>
    </source>
</reference>
<dbReference type="InterPro" id="IPR018485">
    <property type="entry name" value="FGGY_C"/>
</dbReference>
<dbReference type="Proteomes" id="UP000033558">
    <property type="component" value="Unassembled WGS sequence"/>
</dbReference>
<dbReference type="PANTHER" id="PTHR43095:SF5">
    <property type="entry name" value="XYLULOSE KINASE"/>
    <property type="match status" value="1"/>
</dbReference>
<dbReference type="InterPro" id="IPR018483">
    <property type="entry name" value="Carb_kinase_FGGY_CS"/>
</dbReference>
<dbReference type="GO" id="GO:0016773">
    <property type="term" value="F:phosphotransferase activity, alcohol group as acceptor"/>
    <property type="evidence" value="ECO:0007669"/>
    <property type="project" value="InterPro"/>
</dbReference>
<keyword evidence="8" id="KW-1185">Reference proteome</keyword>
<evidence type="ECO:0000313" key="7">
    <source>
        <dbReference type="EMBL" id="KJY63211.1"/>
    </source>
</evidence>
<dbReference type="PATRIC" id="fig|1218492.5.peg.232"/>
<sequence>MTQKYYIGLDLGSSALKMVATDQQLQVIYNQQYAYSYETLDSMSREIEPTVWRHLMLDGLRELFTQLPASDCAGIGLTGQMHTTVFLNAQGQSIRPAIMWNDNRTKALIPHLRHQLAQNPATRTNAQSISPGSPLANLVWLHQFEPRHWQQVAHVLMPVDYLVYCLTGQYVTDYCEASTTSYYDWQTHHWSLPIQQEFHLQANWFPRILPASTLAGALTAVVQQTLHIQKPIPVTVGTGDNAATTFINRGFSDQQPLISLGTSGVVIIPNTTSTLKPVGKNVVVQITPQKRYLLTQGTIQAGAQLNSWWVENILGTHNFTAEQEQIAPSRLGQNPVLFFPHVNGEKTLFANPNLQGSLVGLTLDVTRADLYQAILEGVAFGIKMLYEQMKNPVAPHYFTAVGGGTHSTLWLTMIANVLNLPLRRLQPVRQTVQGAAALALLATGGQWEQIPFHQQLIQPTPQLAARYQQQYHRYQHLTTTMINYFSTKEAEL</sequence>
<gene>
    <name evidence="7" type="ORF">JG30_01190</name>
</gene>
<dbReference type="PANTHER" id="PTHR43095">
    <property type="entry name" value="SUGAR KINASE"/>
    <property type="match status" value="1"/>
</dbReference>
<dbReference type="PIRSF" id="PIRSF000538">
    <property type="entry name" value="GlpK"/>
    <property type="match status" value="1"/>
</dbReference>
<evidence type="ECO:0000256" key="2">
    <source>
        <dbReference type="ARBA" id="ARBA00022679"/>
    </source>
</evidence>
<proteinExistence type="inferred from homology"/>
<feature type="domain" description="Carbohydrate kinase FGGY N-terminal" evidence="5">
    <location>
        <begin position="5"/>
        <end position="246"/>
    </location>
</feature>
<protein>
    <submittedName>
        <fullName evidence="7">Xylulose kinase</fullName>
    </submittedName>
</protein>
<dbReference type="InterPro" id="IPR050406">
    <property type="entry name" value="FGGY_Carb_Kinase"/>
</dbReference>
<dbReference type="HOGENOM" id="CLU_009281_3_0_9"/>